<dbReference type="GO" id="GO:0043842">
    <property type="term" value="F:Kdo transferase activity"/>
    <property type="evidence" value="ECO:0007669"/>
    <property type="project" value="UniProtKB-EC"/>
</dbReference>
<dbReference type="SUPFAM" id="SSF53756">
    <property type="entry name" value="UDP-Glycosyltransferase/glycogen phosphorylase"/>
    <property type="match status" value="1"/>
</dbReference>
<dbReference type="UniPathway" id="UPA00958"/>
<evidence type="ECO:0000313" key="12">
    <source>
        <dbReference type="Proteomes" id="UP000515811"/>
    </source>
</evidence>
<dbReference type="EMBL" id="CP060714">
    <property type="protein sequence ID" value="QNN59582.1"/>
    <property type="molecule type" value="Genomic_DNA"/>
</dbReference>
<evidence type="ECO:0000259" key="10">
    <source>
        <dbReference type="Pfam" id="PF04413"/>
    </source>
</evidence>
<feature type="site" description="Transition state stabilizer" evidence="8">
    <location>
        <position position="203"/>
    </location>
</feature>
<dbReference type="GO" id="GO:0009244">
    <property type="term" value="P:lipopolysaccharide core region biosynthetic process"/>
    <property type="evidence" value="ECO:0007669"/>
    <property type="project" value="UniProtKB-UniRule"/>
</dbReference>
<evidence type="ECO:0000256" key="5">
    <source>
        <dbReference type="ARBA" id="ARBA00031445"/>
    </source>
</evidence>
<keyword evidence="12" id="KW-1185">Reference proteome</keyword>
<dbReference type="PANTHER" id="PTHR42755">
    <property type="entry name" value="3-DEOXY-MANNO-OCTULOSONATE CYTIDYLYLTRANSFERASE"/>
    <property type="match status" value="1"/>
</dbReference>
<dbReference type="Gene3D" id="3.40.50.11720">
    <property type="entry name" value="3-Deoxy-D-manno-octulosonic-acid transferase, N-terminal domain"/>
    <property type="match status" value="1"/>
</dbReference>
<accession>A0A7G9RVF7</accession>
<evidence type="ECO:0000256" key="3">
    <source>
        <dbReference type="ARBA" id="ARBA00019077"/>
    </source>
</evidence>
<keyword evidence="9" id="KW-0448">Lipopolysaccharide biosynthesis</keyword>
<dbReference type="AlphaFoldDB" id="A0A7G9RVF7"/>
<protein>
    <recommendedName>
        <fullName evidence="3 9">3-deoxy-D-manno-octulosonic acid transferase</fullName>
        <shortName evidence="9">Kdo transferase</shortName>
        <ecNumber evidence="2 9">2.4.99.12</ecNumber>
    </recommendedName>
    <alternativeName>
        <fullName evidence="5 9">Lipid IV(A) 3-deoxy-D-manno-octulosonic acid transferase</fullName>
    </alternativeName>
</protein>
<sequence length="427" mass="46681">MQLATPLLHRKLKRRAQSEPGYAQAVPERFGFYEGAAPVRTPDAPPLVWIHAVSLGETRAAAILLKELRELLPGMRLLLTNGTATGRAEGSKLVREGDVQVWQPWDSPQAVRRFLTHFRPDVGVLMETEIWPNLVAGCKAHHIPLVLANARMNEKSWRGARRWSWLARPAYQALSAVWAQTDVDAERLSDVGAPVRGVLGNLKFDSVPDAGLLARGRAWRSGAGRPVVLFASSREGEEAAWLASWIAQRDASRARDCEVQWLLVPRHPQRFDEVIALCTAAGLSVSRRSQWQEHPQPADIWLGDSMGEMAQYYGMAHAALLGGSFEPLGGQNLIEALSCDCPVVMGPHTFNFAEAADLAADAGVALRVADMQEGVEEAVRLVNDPERQADLASRCHAFTAAHRGAALSTALAVVQQLRSAAMPHHEA</sequence>
<dbReference type="PANTHER" id="PTHR42755:SF1">
    <property type="entry name" value="3-DEOXY-D-MANNO-OCTULOSONIC ACID TRANSFERASE, MITOCHONDRIAL-RELATED"/>
    <property type="match status" value="1"/>
</dbReference>
<dbReference type="InterPro" id="IPR039901">
    <property type="entry name" value="Kdotransferase"/>
</dbReference>
<evidence type="ECO:0000256" key="4">
    <source>
        <dbReference type="ARBA" id="ARBA00022679"/>
    </source>
</evidence>
<feature type="active site" description="Proton acceptor" evidence="7">
    <location>
        <position position="57"/>
    </location>
</feature>
<evidence type="ECO:0000256" key="7">
    <source>
        <dbReference type="PIRSR" id="PIRSR639901-1"/>
    </source>
</evidence>
<evidence type="ECO:0000256" key="8">
    <source>
        <dbReference type="PIRSR" id="PIRSR639901-2"/>
    </source>
</evidence>
<feature type="site" description="Transition state stabilizer" evidence="8">
    <location>
        <position position="127"/>
    </location>
</feature>
<dbReference type="Proteomes" id="UP000515811">
    <property type="component" value="Chromosome"/>
</dbReference>
<gene>
    <name evidence="11" type="ORF">H9K76_10945</name>
</gene>
<comment type="function">
    <text evidence="9">Involved in lipopolysaccharide (LPS) biosynthesis. Catalyzes the transfer of 3-deoxy-D-manno-octulosonate (Kdo) residue(s) from CMP-Kdo to lipid IV(A), the tetraacyldisaccharide-1,4'-bisphosphate precursor of lipid A.</text>
</comment>
<comment type="pathway">
    <text evidence="1 9">Bacterial outer membrane biogenesis; LPS core biosynthesis.</text>
</comment>
<evidence type="ECO:0000256" key="6">
    <source>
        <dbReference type="ARBA" id="ARBA00049183"/>
    </source>
</evidence>
<feature type="domain" description="3-deoxy-D-manno-octulosonic-acid transferase N-terminal" evidence="10">
    <location>
        <begin position="25"/>
        <end position="205"/>
    </location>
</feature>
<evidence type="ECO:0000313" key="11">
    <source>
        <dbReference type="EMBL" id="QNN59582.1"/>
    </source>
</evidence>
<keyword evidence="9" id="KW-1003">Cell membrane</keyword>
<dbReference type="GO" id="GO:0009245">
    <property type="term" value="P:lipid A biosynthetic process"/>
    <property type="evidence" value="ECO:0007669"/>
    <property type="project" value="TreeGrafter"/>
</dbReference>
<reference evidence="11 12" key="1">
    <citation type="submission" date="2020-08" db="EMBL/GenBank/DDBJ databases">
        <title>Genome sequence of Diaphorobacter ruginosibacter DSM 27467T.</title>
        <authorList>
            <person name="Hyun D.-W."/>
            <person name="Bae J.-W."/>
        </authorList>
    </citation>
    <scope>NUCLEOTIDE SEQUENCE [LARGE SCALE GENOMIC DNA]</scope>
    <source>
        <strain evidence="11 12">DSM 27467</strain>
    </source>
</reference>
<evidence type="ECO:0000256" key="1">
    <source>
        <dbReference type="ARBA" id="ARBA00004713"/>
    </source>
</evidence>
<dbReference type="Gene3D" id="3.40.50.2000">
    <property type="entry name" value="Glycogen Phosphorylase B"/>
    <property type="match status" value="1"/>
</dbReference>
<dbReference type="Pfam" id="PF04413">
    <property type="entry name" value="Glycos_transf_N"/>
    <property type="match status" value="1"/>
</dbReference>
<comment type="subcellular location">
    <subcellularLocation>
        <location evidence="9">Cell membrane</location>
    </subcellularLocation>
</comment>
<dbReference type="InterPro" id="IPR007507">
    <property type="entry name" value="Glycos_transf_N"/>
</dbReference>
<proteinExistence type="inferred from homology"/>
<evidence type="ECO:0000256" key="2">
    <source>
        <dbReference type="ARBA" id="ARBA00012621"/>
    </source>
</evidence>
<comment type="catalytic activity">
    <reaction evidence="6 9">
        <text>lipid IVA (E. coli) + CMP-3-deoxy-beta-D-manno-octulosonate = alpha-Kdo-(2-&gt;6)-lipid IVA (E. coli) + CMP + H(+)</text>
        <dbReference type="Rhea" id="RHEA:28066"/>
        <dbReference type="ChEBI" id="CHEBI:15378"/>
        <dbReference type="ChEBI" id="CHEBI:58603"/>
        <dbReference type="ChEBI" id="CHEBI:60364"/>
        <dbReference type="ChEBI" id="CHEBI:60377"/>
        <dbReference type="ChEBI" id="CHEBI:85987"/>
        <dbReference type="EC" id="2.4.99.12"/>
    </reaction>
</comment>
<dbReference type="GO" id="GO:0005886">
    <property type="term" value="C:plasma membrane"/>
    <property type="evidence" value="ECO:0007669"/>
    <property type="project" value="UniProtKB-SubCell"/>
</dbReference>
<organism evidence="11 12">
    <name type="scientific">Diaphorobacter ruginosibacter</name>
    <dbReference type="NCBI Taxonomy" id="1715720"/>
    <lineage>
        <taxon>Bacteria</taxon>
        <taxon>Pseudomonadati</taxon>
        <taxon>Pseudomonadota</taxon>
        <taxon>Betaproteobacteria</taxon>
        <taxon>Burkholderiales</taxon>
        <taxon>Comamonadaceae</taxon>
        <taxon>Diaphorobacter</taxon>
    </lineage>
</organism>
<keyword evidence="9" id="KW-0472">Membrane</keyword>
<name>A0A7G9RVF7_9BURK</name>
<dbReference type="InterPro" id="IPR038107">
    <property type="entry name" value="Glycos_transf_N_sf"/>
</dbReference>
<dbReference type="EC" id="2.4.99.12" evidence="2 9"/>
<dbReference type="KEGG" id="drg:H9K76_10945"/>
<comment type="similarity">
    <text evidence="9">Belongs to the glycosyltransferase group 1 family.</text>
</comment>
<keyword evidence="4 9" id="KW-0808">Transferase</keyword>
<evidence type="ECO:0000256" key="9">
    <source>
        <dbReference type="RuleBase" id="RU365103"/>
    </source>
</evidence>